<keyword evidence="1" id="KW-0732">Signal</keyword>
<feature type="signal peptide" evidence="1">
    <location>
        <begin position="1"/>
        <end position="20"/>
    </location>
</feature>
<protein>
    <recommendedName>
        <fullName evidence="4">Outer membrane protein/protective antigen OMA87</fullName>
    </recommendedName>
</protein>
<sequence length="599" mass="70264">MKLKFFFFFLLLLSFSTVSAQEKKDSLYTKIEEFSDKRKVTKFLHRFIFRREADSASVSSAIKKNTENNYKGKFIRNTKIETIDPFGYTKEQRQEDSKWYDRLAEKVHIDSRKSTVKNYLMFKKGEEYDPQKIYESERLLRTKPFVNRVDIRVIDSTSTKDSVDVRVRVLDSWSLKPQLSFSGSKIGLGILEQNFMGLGDEVNLYYTRNFKEKQDHVFGSYTANNLFGSFIDATILGERDFVNNERIGFSATRGFFSPLTRWAGGFAFEYFKRKVALPLENTYPFPEVQIKVYRQDWWGGYQFPLKREDDGRISKNIAVLGRFQNYQYKDSPEVYNNSFFRTSNSILASAVYTDRQYRVHKNVFQYELPEDIPFGKSLGLTSGIVIEGKEIVPYGGISASLGEFTDWGFFNVKAQYGRFFHDEKQNRDEFRIDGTYFTPLQNWKFARVRHFFSPTLAIGNQHYNYSYKDRINLSAADEFPMFSGDFIGTKKLILRYQMQFFINKTWKNFHFNPYLTTAFGWLSQNGNSLFSAPTQTKVGVGMLIYNPFLVFNRIQVSFMYYPKLPLDNKPGFDFNQYRSDYFPISSFSTDVPHFVNFGN</sequence>
<accession>A0ABY4BS74</accession>
<evidence type="ECO:0000256" key="1">
    <source>
        <dbReference type="SAM" id="SignalP"/>
    </source>
</evidence>
<evidence type="ECO:0000313" key="3">
    <source>
        <dbReference type="Proteomes" id="UP000831460"/>
    </source>
</evidence>
<evidence type="ECO:0008006" key="4">
    <source>
        <dbReference type="Google" id="ProtNLM"/>
    </source>
</evidence>
<dbReference type="RefSeq" id="WP_243550919.1">
    <property type="nucleotide sequence ID" value="NZ_CP094532.1"/>
</dbReference>
<gene>
    <name evidence="2" type="ORF">MTP09_04960</name>
</gene>
<evidence type="ECO:0000313" key="2">
    <source>
        <dbReference type="EMBL" id="UOE41985.1"/>
    </source>
</evidence>
<name>A0ABY4BS74_9FLAO</name>
<dbReference type="EMBL" id="CP094532">
    <property type="protein sequence ID" value="UOE41985.1"/>
    <property type="molecule type" value="Genomic_DNA"/>
</dbReference>
<keyword evidence="3" id="KW-1185">Reference proteome</keyword>
<dbReference type="Gene3D" id="3.10.20.310">
    <property type="entry name" value="membrane protein fhac"/>
    <property type="match status" value="1"/>
</dbReference>
<organism evidence="2 3">
    <name type="scientific">Chryseobacterium suipulveris</name>
    <dbReference type="NCBI Taxonomy" id="2929800"/>
    <lineage>
        <taxon>Bacteria</taxon>
        <taxon>Pseudomonadati</taxon>
        <taxon>Bacteroidota</taxon>
        <taxon>Flavobacteriia</taxon>
        <taxon>Flavobacteriales</taxon>
        <taxon>Weeksellaceae</taxon>
        <taxon>Chryseobacterium group</taxon>
        <taxon>Chryseobacterium</taxon>
    </lineage>
</organism>
<proteinExistence type="predicted"/>
<feature type="chain" id="PRO_5045621579" description="Outer membrane protein/protective antigen OMA87" evidence="1">
    <location>
        <begin position="21"/>
        <end position="599"/>
    </location>
</feature>
<reference evidence="2 3" key="1">
    <citation type="submission" date="2022-03" db="EMBL/GenBank/DDBJ databases">
        <title>Chryseobacterium sp. isolated from particulate matters in swine house.</title>
        <authorList>
            <person name="Won M."/>
            <person name="Kim S.-J."/>
            <person name="Kwon S.-W."/>
        </authorList>
    </citation>
    <scope>NUCLEOTIDE SEQUENCE [LARGE SCALE GENOMIC DNA]</scope>
    <source>
        <strain evidence="2 3">SC2-2</strain>
    </source>
</reference>
<dbReference type="Proteomes" id="UP000831460">
    <property type="component" value="Chromosome"/>
</dbReference>